<dbReference type="InterPro" id="IPR001177">
    <property type="entry name" value="PPV_DNA_helicase_E1_C"/>
</dbReference>
<evidence type="ECO:0000256" key="12">
    <source>
        <dbReference type="ARBA" id="ARBA00034617"/>
    </source>
</evidence>
<protein>
    <recommendedName>
        <fullName evidence="15 16">Replication protein E1</fullName>
        <ecNumber evidence="15 16">5.6.2.4</ecNumber>
    </recommendedName>
    <alternativeName>
        <fullName evidence="15">ATP-dependent helicase E1</fullName>
    </alternativeName>
    <alternativeName>
        <fullName evidence="15">DNA 3'-5' helicase E1</fullName>
    </alternativeName>
</protein>
<keyword evidence="11 15" id="KW-0413">Isomerase</keyword>
<evidence type="ECO:0000256" key="16">
    <source>
        <dbReference type="PIRNR" id="PIRNR003383"/>
    </source>
</evidence>
<evidence type="ECO:0000256" key="10">
    <source>
        <dbReference type="ARBA" id="ARBA00023125"/>
    </source>
</evidence>
<keyword evidence="4 15" id="KW-1048">Host nucleus</keyword>
<dbReference type="InterPro" id="IPR037102">
    <property type="entry name" value="Znf_lg_T-Ag_D1_dom_sf"/>
</dbReference>
<dbReference type="InterPro" id="IPR014015">
    <property type="entry name" value="Helicase_SF3_DNA-vir"/>
</dbReference>
<evidence type="ECO:0000256" key="7">
    <source>
        <dbReference type="ARBA" id="ARBA00022801"/>
    </source>
</evidence>
<evidence type="ECO:0000313" key="20">
    <source>
        <dbReference type="Proteomes" id="UP000290375"/>
    </source>
</evidence>
<feature type="modified residue" description="Phosphoserine; by host" evidence="15">
    <location>
        <position position="116"/>
    </location>
</feature>
<evidence type="ECO:0000256" key="17">
    <source>
        <dbReference type="SAM" id="MobiDB-lite"/>
    </source>
</evidence>
<feature type="modified residue" description="Phosphoserine; by host" evidence="15">
    <location>
        <position position="103"/>
    </location>
</feature>
<keyword evidence="2 15" id="KW-0244">Early protein</keyword>
<keyword evidence="10 15" id="KW-0238">DNA-binding</keyword>
<dbReference type="SUPFAM" id="SSF55464">
    <property type="entry name" value="Origin of replication-binding domain, RBD-like"/>
    <property type="match status" value="1"/>
</dbReference>
<keyword evidence="3 15" id="KW-0597">Phosphoprotein</keyword>
<dbReference type="SUPFAM" id="SSF52540">
    <property type="entry name" value="P-loop containing nucleoside triphosphate hydrolases"/>
    <property type="match status" value="1"/>
</dbReference>
<comment type="subcellular location">
    <subcellularLocation>
        <location evidence="1 15">Host nucleus</location>
    </subcellularLocation>
</comment>
<dbReference type="GO" id="GO:0016887">
    <property type="term" value="F:ATP hydrolysis activity"/>
    <property type="evidence" value="ECO:0007669"/>
    <property type="project" value="RHEA"/>
</dbReference>
<comment type="PTM">
    <text evidence="15">Phosphorylated.</text>
</comment>
<keyword evidence="8 15" id="KW-0347">Helicase</keyword>
<comment type="subunit">
    <text evidence="15">Can form hexamers. Interacts with E2 protein; this interaction increases E1 DNA binding specificity. Interacts with host DNA polymerase subunit POLA2. Interacts with host single stranded DNA-binding protein RPA1. Interacts with host TOP1; this interaction stimulates the enzymatic activity of TOP1.</text>
</comment>
<feature type="domain" description="SF3 helicase" evidence="18">
    <location>
        <begin position="413"/>
        <end position="563"/>
    </location>
</feature>
<dbReference type="Pfam" id="PF00524">
    <property type="entry name" value="PPV_E1_N"/>
    <property type="match status" value="1"/>
</dbReference>
<dbReference type="InterPro" id="IPR027417">
    <property type="entry name" value="P-loop_NTPase"/>
</dbReference>
<keyword evidence="9 15" id="KW-0067">ATP-binding</keyword>
<evidence type="ECO:0000256" key="2">
    <source>
        <dbReference type="ARBA" id="ARBA00022518"/>
    </source>
</evidence>
<dbReference type="GO" id="GO:0043138">
    <property type="term" value="F:3'-5' DNA helicase activity"/>
    <property type="evidence" value="ECO:0007669"/>
    <property type="project" value="UniProtKB-UniRule"/>
</dbReference>
<comment type="PTM">
    <text evidence="15">Sumoylated.</text>
</comment>
<dbReference type="Pfam" id="PF00519">
    <property type="entry name" value="PPV_E1_C"/>
    <property type="match status" value="1"/>
</dbReference>
<dbReference type="PROSITE" id="PS51206">
    <property type="entry name" value="SF3_HELICASE_1"/>
    <property type="match status" value="1"/>
</dbReference>
<keyword evidence="15" id="KW-0832">Ubl conjugation</keyword>
<dbReference type="Gene3D" id="3.40.1310.10">
    <property type="match status" value="1"/>
</dbReference>
<keyword evidence="5 15" id="KW-0235">DNA replication</keyword>
<gene>
    <name evidence="15 19" type="primary">E1</name>
</gene>
<dbReference type="InterPro" id="IPR014000">
    <property type="entry name" value="PPV_DNA_helicase_E1_N"/>
</dbReference>
<feature type="modified residue" description="Phosphoserine; by host" evidence="15">
    <location>
        <position position="91"/>
    </location>
</feature>
<accession>A0A2D2ALK1</accession>
<dbReference type="Gene3D" id="3.40.50.300">
    <property type="entry name" value="P-loop containing nucleotide triphosphate hydrolases"/>
    <property type="match status" value="1"/>
</dbReference>
<proteinExistence type="inferred from homology"/>
<dbReference type="EMBL" id="MF588713">
    <property type="protein sequence ID" value="ATQ38333.1"/>
    <property type="molecule type" value="Genomic_DNA"/>
</dbReference>
<dbReference type="Pfam" id="PF20450">
    <property type="entry name" value="PPV_E1_DBD"/>
    <property type="match status" value="1"/>
</dbReference>
<dbReference type="GO" id="GO:0003677">
    <property type="term" value="F:DNA binding"/>
    <property type="evidence" value="ECO:0007669"/>
    <property type="project" value="UniProtKB-UniRule"/>
</dbReference>
<feature type="short sequence motif" description="Nuclear export signal" evidence="15">
    <location>
        <begin position="102"/>
        <end position="111"/>
    </location>
</feature>
<comment type="caution">
    <text evidence="15">Lacks conserved residue(s) required for the propagation of feature annotation.</text>
</comment>
<evidence type="ECO:0000259" key="18">
    <source>
        <dbReference type="PROSITE" id="PS51206"/>
    </source>
</evidence>
<dbReference type="EC" id="5.6.2.4" evidence="15 16"/>
<evidence type="ECO:0000256" key="4">
    <source>
        <dbReference type="ARBA" id="ARBA00022562"/>
    </source>
</evidence>
<evidence type="ECO:0000313" key="19">
    <source>
        <dbReference type="EMBL" id="ATQ38333.1"/>
    </source>
</evidence>
<dbReference type="PIRSF" id="PIRSF003383">
    <property type="entry name" value="Rep_E1_papillomaV"/>
    <property type="match status" value="1"/>
</dbReference>
<evidence type="ECO:0000256" key="15">
    <source>
        <dbReference type="HAMAP-Rule" id="MF_04000"/>
    </source>
</evidence>
<evidence type="ECO:0000256" key="1">
    <source>
        <dbReference type="ARBA" id="ARBA00004147"/>
    </source>
</evidence>
<keyword evidence="6 15" id="KW-0547">Nucleotide-binding</keyword>
<evidence type="ECO:0000256" key="8">
    <source>
        <dbReference type="ARBA" id="ARBA00022806"/>
    </source>
</evidence>
<feature type="region of interest" description="Disordered" evidence="17">
    <location>
        <begin position="129"/>
        <end position="149"/>
    </location>
</feature>
<evidence type="ECO:0000256" key="13">
    <source>
        <dbReference type="ARBA" id="ARBA00048988"/>
    </source>
</evidence>
<keyword evidence="15" id="KW-1017">Isopeptide bond</keyword>
<keyword evidence="7 15" id="KW-0378">Hydrolase</keyword>
<dbReference type="GO" id="GO:0042025">
    <property type="term" value="C:host cell nucleus"/>
    <property type="evidence" value="ECO:0007669"/>
    <property type="project" value="UniProtKB-SubCell"/>
</dbReference>
<organism evidence="19 20">
    <name type="scientific">Gammapapillomavirus 10</name>
    <dbReference type="NCBI Taxonomy" id="1175852"/>
    <lineage>
        <taxon>Viruses</taxon>
        <taxon>Monodnaviria</taxon>
        <taxon>Shotokuvirae</taxon>
        <taxon>Cossaviricota</taxon>
        <taxon>Papovaviricetes</taxon>
        <taxon>Zurhausenvirales</taxon>
        <taxon>Papillomaviridae</taxon>
        <taxon>Firstpapillomavirinae</taxon>
        <taxon>Gammapapillomavirus</taxon>
    </lineage>
</organism>
<feature type="cross-link" description="Glycyl lysine isopeptide (Lys-Gly) (interchain with G-Cter in SUMO)" evidence="15">
    <location>
        <position position="520"/>
    </location>
</feature>
<comment type="catalytic activity">
    <reaction evidence="13 15 16">
        <text>ATP + H2O = ADP + phosphate + H(+)</text>
        <dbReference type="Rhea" id="RHEA:13065"/>
        <dbReference type="ChEBI" id="CHEBI:15377"/>
        <dbReference type="ChEBI" id="CHEBI:15378"/>
        <dbReference type="ChEBI" id="CHEBI:30616"/>
        <dbReference type="ChEBI" id="CHEBI:43474"/>
        <dbReference type="ChEBI" id="CHEBI:456216"/>
        <dbReference type="EC" id="5.6.2.4"/>
    </reaction>
</comment>
<feature type="short sequence motif" description="Nuclear localization signal" evidence="15">
    <location>
        <begin position="84"/>
        <end position="86"/>
    </location>
</feature>
<dbReference type="Gene3D" id="1.10.10.510">
    <property type="entry name" value="Zinc finger, large T-antigen D1 domain"/>
    <property type="match status" value="1"/>
</dbReference>
<reference evidence="20" key="1">
    <citation type="submission" date="2017-08" db="EMBL/GenBank/DDBJ databases">
        <title>HPV diversity in WHIM patients.</title>
        <authorList>
            <person name="Pastrana D.V."/>
            <person name="Peretti A."/>
            <person name="Welch N.L."/>
            <person name="Borgogna C."/>
            <person name="Badolato R."/>
            <person name="Gariglio M."/>
            <person name="FitzGerald P.C."/>
            <person name="McIntosh C.E."/>
            <person name="Van Doorslaer K."/>
            <person name="McBride A."/>
            <person name="Bliskovsky V."/>
            <person name="Velez D."/>
            <person name="Cho E."/>
            <person name="Brownell I."/>
            <person name="Liu J.S."/>
            <person name="Gonzalez C.M."/>
            <person name="Maldarelli F."/>
            <person name="Lisco A."/>
            <person name="Androphy E.J."/>
            <person name="Uldrick T.S."/>
            <person name="Yarchoan R."/>
            <person name="Dvoretzky I."/>
            <person name="Holland S.M."/>
            <person name="Freeman A.F."/>
            <person name="Murphy P.M."/>
            <person name="McDermott D.H."/>
            <person name="Buck C.B."/>
        </authorList>
    </citation>
    <scope>NUCLEOTIDE SEQUENCE [LARGE SCALE GENOMIC DNA]</scope>
</reference>
<dbReference type="GO" id="GO:0006260">
    <property type="term" value="P:DNA replication"/>
    <property type="evidence" value="ECO:0007669"/>
    <property type="project" value="UniProtKB-UniRule"/>
</dbReference>
<sequence>MGDNKPGKDSLESLEGCSDWYFVEEAECNSLDSVYDLEELFDCSNSSDISNLIDDCEEVDQGNSLELFNKQLTEDCNKAILDLKRKYMSPSPNKSYCADRDLSPRLQAVSLSSEKSSKRRLFKDSGIDENEAEDSLEEQVAIGPENNNGVGKNGGNKVIELLRSNNRRAVLLAKFKSLYGVSFHELIRPFKNDRSTCDNWVVVVYAAAEEVIEGSKVLLEQHCEYFLLKNYDFMCLYLLSFHTGKCRDTVVKLMCRILNVEEMQLLCDPPKHRSTAAALYFYKCSFGNAAFSFGELPNWISKLTLVEHQTAATSDSFDFSEMVQWAYDHNYTEESCIAYEYAVLAQTDSNAAAWLNHNNQLKFVRDCAYMCKLYKRQEMKDMTMSQWIWKCCKRIEGEGDWKVIPQFLKFQGVNFISFLTALKPFLKCTPKKNCILIFGDPDTGKSYFVYSFITFMQGKVVSLMNNRSHFWLQPLIEAKVGLMDDVTYTGWQYMDVHMRTALDGNWISVDSKHKAPQQMKLPPLLVTSNVNVHKEASLIYLQSRIQSFQFTKKMPVDDNGEPVYKITDVSWKYFFIKLAKQLELTPEEEGNGETERTLRCSARCSVDPL</sequence>
<comment type="similarity">
    <text evidence="15 16">Belongs to the papillomaviridae E1 protein family.</text>
</comment>
<dbReference type="HAMAP" id="MF_04000">
    <property type="entry name" value="PPV_E1"/>
    <property type="match status" value="1"/>
</dbReference>
<evidence type="ECO:0000256" key="6">
    <source>
        <dbReference type="ARBA" id="ARBA00022741"/>
    </source>
</evidence>
<comment type="function">
    <text evidence="16">ATP-dependent DNA helicase required for initiation of viral DNA replication. It forms a complex with the viral E2 protein. The E1-E2 complex binds to the replication origin which contains binding sites for both proteins.</text>
</comment>
<feature type="modified residue" description="Phosphoserine; by host" evidence="15">
    <location>
        <position position="95"/>
    </location>
</feature>
<feature type="binding site" evidence="15">
    <location>
        <begin position="439"/>
        <end position="446"/>
    </location>
    <ligand>
        <name>ATP</name>
        <dbReference type="ChEBI" id="CHEBI:30616"/>
    </ligand>
</feature>
<evidence type="ECO:0000256" key="9">
    <source>
        <dbReference type="ARBA" id="ARBA00022840"/>
    </source>
</evidence>
<dbReference type="GO" id="GO:0005524">
    <property type="term" value="F:ATP binding"/>
    <property type="evidence" value="ECO:0007669"/>
    <property type="project" value="UniProtKB-UniRule"/>
</dbReference>
<dbReference type="Proteomes" id="UP000290375">
    <property type="component" value="Segment"/>
</dbReference>
<evidence type="ECO:0000256" key="5">
    <source>
        <dbReference type="ARBA" id="ARBA00022705"/>
    </source>
</evidence>
<comment type="function">
    <text evidence="14 15">ATP-dependent DNA 3'-5' helicase required for initiation of viral DNA replication. It forms a complex with the viral E2 protein. The E1-E2 complex binds to the replication origin which contains binding sites for both proteins. During the initial step, a dimer of E1 interacts with a dimer of protein E2 leading to a complex that binds the viral origin of replication with high specificity. Then, a second dimer of E1 displaces the E2 dimer in an ATP-dependent manner to form the E1 tetramer. Following this, two E1 monomers are added to each half of the site, which results in the formation of two E1 trimers on the viral ori. Subsequently, two hexamers will be created. The double hexamer acts as a bi-directional helicase machinery and unwinds the viral DNA and then recruits the host DNA polymerase to start replication.</text>
</comment>
<dbReference type="InterPro" id="IPR046832">
    <property type="entry name" value="PPV_E1_DBD"/>
</dbReference>
<dbReference type="InterPro" id="IPR016393">
    <property type="entry name" value="Rep_E1_papillomaV"/>
</dbReference>
<dbReference type="InterPro" id="IPR046935">
    <property type="entry name" value="PPV_E1_DBD_sf"/>
</dbReference>
<comment type="catalytic activity">
    <reaction evidence="12 15">
        <text>Couples ATP hydrolysis with the unwinding of duplex DNA by translocating in the 3'-5' direction.</text>
        <dbReference type="EC" id="5.6.2.4"/>
    </reaction>
</comment>
<name>A0A2D2ALK1_9PAPI</name>
<evidence type="ECO:0000256" key="14">
    <source>
        <dbReference type="ARBA" id="ARBA00093297"/>
    </source>
</evidence>
<evidence type="ECO:0000256" key="11">
    <source>
        <dbReference type="ARBA" id="ARBA00023235"/>
    </source>
</evidence>
<evidence type="ECO:0000256" key="3">
    <source>
        <dbReference type="ARBA" id="ARBA00022553"/>
    </source>
</evidence>